<dbReference type="SUPFAM" id="SSF48726">
    <property type="entry name" value="Immunoglobulin"/>
    <property type="match status" value="1"/>
</dbReference>
<evidence type="ECO:0000313" key="2">
    <source>
        <dbReference type="Proteomes" id="UP000694562"/>
    </source>
</evidence>
<dbReference type="InterPro" id="IPR050199">
    <property type="entry name" value="IgHV"/>
</dbReference>
<dbReference type="Gene3D" id="2.60.40.10">
    <property type="entry name" value="Immunoglobulins"/>
    <property type="match status" value="1"/>
</dbReference>
<keyword evidence="2" id="KW-1185">Reference proteome</keyword>
<dbReference type="InterPro" id="IPR036179">
    <property type="entry name" value="Ig-like_dom_sf"/>
</dbReference>
<proteinExistence type="predicted"/>
<dbReference type="Proteomes" id="UP000694562">
    <property type="component" value="Unplaced"/>
</dbReference>
<dbReference type="AlphaFoldDB" id="A0A8C4TZ31"/>
<reference evidence="1" key="2">
    <citation type="submission" date="2025-09" db="UniProtKB">
        <authorList>
            <consortium name="Ensembl"/>
        </authorList>
    </citation>
    <scope>IDENTIFICATION</scope>
</reference>
<accession>A0A8C4TZ31</accession>
<sequence>QSPALASGGRFAWRGWGGGCHCAVESGFHFRIYAILWYCQAPGGELKWVSFINYEASDNSQSGTLLSLCALRPRDSACYFCATRQAELLRNIFGPGNVWE</sequence>
<evidence type="ECO:0000313" key="1">
    <source>
        <dbReference type="Ensembl" id="ENSFTIP00000003734.1"/>
    </source>
</evidence>
<protein>
    <submittedName>
        <fullName evidence="1">Uncharacterized protein</fullName>
    </submittedName>
</protein>
<name>A0A8C4TZ31_FALTI</name>
<reference evidence="1" key="1">
    <citation type="submission" date="2025-08" db="UniProtKB">
        <authorList>
            <consortium name="Ensembl"/>
        </authorList>
    </citation>
    <scope>IDENTIFICATION</scope>
</reference>
<organism evidence="1 2">
    <name type="scientific">Falco tinnunculus</name>
    <name type="common">Common kestrel</name>
    <dbReference type="NCBI Taxonomy" id="100819"/>
    <lineage>
        <taxon>Eukaryota</taxon>
        <taxon>Metazoa</taxon>
        <taxon>Chordata</taxon>
        <taxon>Craniata</taxon>
        <taxon>Vertebrata</taxon>
        <taxon>Euteleostomi</taxon>
        <taxon>Archelosauria</taxon>
        <taxon>Archosauria</taxon>
        <taxon>Dinosauria</taxon>
        <taxon>Saurischia</taxon>
        <taxon>Theropoda</taxon>
        <taxon>Coelurosauria</taxon>
        <taxon>Aves</taxon>
        <taxon>Neognathae</taxon>
        <taxon>Neoaves</taxon>
        <taxon>Telluraves</taxon>
        <taxon>Australaves</taxon>
        <taxon>Falconiformes</taxon>
        <taxon>Falconidae</taxon>
        <taxon>Falco</taxon>
    </lineage>
</organism>
<dbReference type="InterPro" id="IPR013783">
    <property type="entry name" value="Ig-like_fold"/>
</dbReference>
<dbReference type="PANTHER" id="PTHR23266">
    <property type="entry name" value="IMMUNOGLOBULIN HEAVY CHAIN"/>
    <property type="match status" value="1"/>
</dbReference>
<dbReference type="OrthoDB" id="9426090at2759"/>
<dbReference type="Ensembl" id="ENSFTIT00000003896.1">
    <property type="protein sequence ID" value="ENSFTIP00000003734.1"/>
    <property type="gene ID" value="ENSFTIG00000002561.1"/>
</dbReference>